<organism evidence="2 3">
    <name type="scientific">Polyangium fumosum</name>
    <dbReference type="NCBI Taxonomy" id="889272"/>
    <lineage>
        <taxon>Bacteria</taxon>
        <taxon>Pseudomonadati</taxon>
        <taxon>Myxococcota</taxon>
        <taxon>Polyangia</taxon>
        <taxon>Polyangiales</taxon>
        <taxon>Polyangiaceae</taxon>
        <taxon>Polyangium</taxon>
    </lineage>
</organism>
<proteinExistence type="predicted"/>
<evidence type="ECO:0000313" key="3">
    <source>
        <dbReference type="Proteomes" id="UP000309215"/>
    </source>
</evidence>
<dbReference type="EMBL" id="SSMQ01000096">
    <property type="protein sequence ID" value="TKC95728.1"/>
    <property type="molecule type" value="Genomic_DNA"/>
</dbReference>
<accession>A0A4U1IP33</accession>
<dbReference type="Proteomes" id="UP000309215">
    <property type="component" value="Unassembled WGS sequence"/>
</dbReference>
<name>A0A4U1IP33_9BACT</name>
<protein>
    <submittedName>
        <fullName evidence="2">Uncharacterized protein</fullName>
    </submittedName>
</protein>
<dbReference type="OrthoDB" id="5514191at2"/>
<comment type="caution">
    <text evidence="2">The sequence shown here is derived from an EMBL/GenBank/DDBJ whole genome shotgun (WGS) entry which is preliminary data.</text>
</comment>
<reference evidence="2 3" key="1">
    <citation type="submission" date="2019-04" db="EMBL/GenBank/DDBJ databases">
        <authorList>
            <person name="Li Y."/>
            <person name="Wang J."/>
        </authorList>
    </citation>
    <scope>NUCLEOTIDE SEQUENCE [LARGE SCALE GENOMIC DNA]</scope>
    <source>
        <strain evidence="2 3">DSM 14668</strain>
    </source>
</reference>
<evidence type="ECO:0000256" key="1">
    <source>
        <dbReference type="SAM" id="MobiDB-lite"/>
    </source>
</evidence>
<feature type="region of interest" description="Disordered" evidence="1">
    <location>
        <begin position="94"/>
        <end position="121"/>
    </location>
</feature>
<sequence length="121" mass="13256">MELGRLLQELIQAARKAGITVRSESFDPSLSDGGKKWRGGLCVIRGKRVILVDERAPLVDRIATVAASLASVDLEHVFLPPIVRATIGAYQREAPERPVPNATVPLPPVRARLRRTDDDDP</sequence>
<evidence type="ECO:0000313" key="2">
    <source>
        <dbReference type="EMBL" id="TKC95728.1"/>
    </source>
</evidence>
<dbReference type="RefSeq" id="WP_136935706.1">
    <property type="nucleotide sequence ID" value="NZ_SSMQ01000096.1"/>
</dbReference>
<gene>
    <name evidence="2" type="ORF">E8A74_46915</name>
</gene>
<dbReference type="AlphaFoldDB" id="A0A4U1IP33"/>
<keyword evidence="3" id="KW-1185">Reference proteome</keyword>